<keyword evidence="8" id="KW-1185">Reference proteome</keyword>
<evidence type="ECO:0000256" key="3">
    <source>
        <dbReference type="ARBA" id="ARBA00022692"/>
    </source>
</evidence>
<dbReference type="GO" id="GO:0016020">
    <property type="term" value="C:membrane"/>
    <property type="evidence" value="ECO:0007669"/>
    <property type="project" value="UniProtKB-SubCell"/>
</dbReference>
<accession>A0A284VUA4</accession>
<feature type="transmembrane region" description="Helical" evidence="6">
    <location>
        <begin position="438"/>
        <end position="458"/>
    </location>
</feature>
<feature type="transmembrane region" description="Helical" evidence="6">
    <location>
        <begin position="265"/>
        <end position="283"/>
    </location>
</feature>
<dbReference type="PANTHER" id="PTHR13353:SF5">
    <property type="entry name" value="TRANSMEMBRANE PROTEIN 19"/>
    <property type="match status" value="1"/>
</dbReference>
<dbReference type="PANTHER" id="PTHR13353">
    <property type="entry name" value="TRANSMEMBRANE PROTEIN 19"/>
    <property type="match status" value="1"/>
</dbReference>
<feature type="transmembrane region" description="Helical" evidence="6">
    <location>
        <begin position="194"/>
        <end position="212"/>
    </location>
</feature>
<evidence type="ECO:0000256" key="5">
    <source>
        <dbReference type="ARBA" id="ARBA00023136"/>
    </source>
</evidence>
<feature type="transmembrane region" description="Helical" evidence="6">
    <location>
        <begin position="66"/>
        <end position="87"/>
    </location>
</feature>
<feature type="transmembrane region" description="Helical" evidence="6">
    <location>
        <begin position="403"/>
        <end position="426"/>
    </location>
</feature>
<gene>
    <name evidence="7" type="ORF">MNV_90013</name>
</gene>
<dbReference type="RefSeq" id="WP_143311902.1">
    <property type="nucleotide sequence ID" value="NZ_FZMP01000240.1"/>
</dbReference>
<comment type="subcellular location">
    <subcellularLocation>
        <location evidence="1">Membrane</location>
        <topology evidence="1">Multi-pass membrane protein</topology>
    </subcellularLocation>
</comment>
<comment type="similarity">
    <text evidence="2">Belongs to the TMEM19 family.</text>
</comment>
<feature type="transmembrane region" description="Helical" evidence="6">
    <location>
        <begin position="93"/>
        <end position="115"/>
    </location>
</feature>
<evidence type="ECO:0000256" key="6">
    <source>
        <dbReference type="SAM" id="Phobius"/>
    </source>
</evidence>
<feature type="transmembrane region" description="Helical" evidence="6">
    <location>
        <begin position="218"/>
        <end position="236"/>
    </location>
</feature>
<evidence type="ECO:0000313" key="7">
    <source>
        <dbReference type="EMBL" id="SNQ62799.1"/>
    </source>
</evidence>
<dbReference type="InterPro" id="IPR002794">
    <property type="entry name" value="DUF92_TMEM19"/>
</dbReference>
<reference evidence="8" key="1">
    <citation type="submission" date="2017-06" db="EMBL/GenBank/DDBJ databases">
        <authorList>
            <person name="Cremers G."/>
        </authorList>
    </citation>
    <scope>NUCLEOTIDE SEQUENCE [LARGE SCALE GENOMIC DNA]</scope>
</reference>
<sequence length="459" mass="49641">MTHIQEYKKQGIYISIGLLVLLFPFFDTFYLLLAFIAGTLIFSRLQPGSPVFTILARESDIKEGKLTGLVQLFFITALLLLVSLLVGRAKLPLFIIGGAFVITTFGDGISDIINIHDKGKYDKKQNNTKIYSAKSSIVFLISGGIFAFLAAVWILEWSQPAYYPVPYGVLFFLAMLGAISGALLESVTVTEDNIIIPLGSAMTMWLFYAFGSSYNIDTLYLIKILVFAFILGYLAYKVRIADISAMLSATLFGVVIIISSSIYWFFILLAFFFLGSLFTRYKYKYKQAHGIAEEKGGARGYKNVFSNSLAALSLAVAYKAFSPSYSMLLLSAYLGSIATACGDTLASEIGQTYRGEPRMITTFRKVRPGTDGAVSRLGEGAAFFGASAISLLAVVLIPGIQDTYIVAIAAIAGGFIGTNIDSVLGATLQQKGYISNNGVNLFATISGAIVSGMIYLAGS</sequence>
<dbReference type="EMBL" id="FZMP01000240">
    <property type="protein sequence ID" value="SNQ62799.1"/>
    <property type="molecule type" value="Genomic_DNA"/>
</dbReference>
<feature type="transmembrane region" description="Helical" evidence="6">
    <location>
        <begin position="12"/>
        <end position="45"/>
    </location>
</feature>
<evidence type="ECO:0000256" key="2">
    <source>
        <dbReference type="ARBA" id="ARBA00009012"/>
    </source>
</evidence>
<evidence type="ECO:0000313" key="8">
    <source>
        <dbReference type="Proteomes" id="UP000218615"/>
    </source>
</evidence>
<feature type="transmembrane region" description="Helical" evidence="6">
    <location>
        <begin position="377"/>
        <end position="397"/>
    </location>
</feature>
<feature type="transmembrane region" description="Helical" evidence="6">
    <location>
        <begin position="136"/>
        <end position="155"/>
    </location>
</feature>
<protein>
    <recommendedName>
        <fullName evidence="9">TIGR00297 family protein</fullName>
    </recommendedName>
</protein>
<dbReference type="NCBIfam" id="TIGR00297">
    <property type="entry name" value="TIGR00297 family protein"/>
    <property type="match status" value="1"/>
</dbReference>
<evidence type="ECO:0000256" key="4">
    <source>
        <dbReference type="ARBA" id="ARBA00022989"/>
    </source>
</evidence>
<evidence type="ECO:0000256" key="1">
    <source>
        <dbReference type="ARBA" id="ARBA00004141"/>
    </source>
</evidence>
<dbReference type="OrthoDB" id="28948at2157"/>
<proteinExistence type="inferred from homology"/>
<keyword evidence="3 6" id="KW-0812">Transmembrane</keyword>
<keyword evidence="5 6" id="KW-0472">Membrane</keyword>
<organism evidence="7 8">
    <name type="scientific">Candidatus Methanoperedens nitratireducens</name>
    <dbReference type="NCBI Taxonomy" id="1392998"/>
    <lineage>
        <taxon>Archaea</taxon>
        <taxon>Methanobacteriati</taxon>
        <taxon>Methanobacteriota</taxon>
        <taxon>Stenosarchaea group</taxon>
        <taxon>Methanomicrobia</taxon>
        <taxon>Methanosarcinales</taxon>
        <taxon>ANME-2 cluster</taxon>
        <taxon>Candidatus Methanoperedentaceae</taxon>
        <taxon>Candidatus Methanoperedens</taxon>
    </lineage>
</organism>
<dbReference type="AlphaFoldDB" id="A0A284VUA4"/>
<dbReference type="Proteomes" id="UP000218615">
    <property type="component" value="Unassembled WGS sequence"/>
</dbReference>
<dbReference type="Pfam" id="PF01940">
    <property type="entry name" value="DUF92"/>
    <property type="match status" value="1"/>
</dbReference>
<feature type="transmembrane region" description="Helical" evidence="6">
    <location>
        <begin position="167"/>
        <end position="187"/>
    </location>
</feature>
<keyword evidence="4 6" id="KW-1133">Transmembrane helix</keyword>
<name>A0A284VUA4_9EURY</name>
<evidence type="ECO:0008006" key="9">
    <source>
        <dbReference type="Google" id="ProtNLM"/>
    </source>
</evidence>